<evidence type="ECO:0000313" key="2">
    <source>
        <dbReference type="EMBL" id="TRZ19348.1"/>
    </source>
</evidence>
<feature type="region of interest" description="Disordered" evidence="1">
    <location>
        <begin position="152"/>
        <end position="180"/>
    </location>
</feature>
<dbReference type="OrthoDB" id="10601279at2759"/>
<name>A0A8K1GJI7_9PASS</name>
<keyword evidence="3" id="KW-1185">Reference proteome</keyword>
<dbReference type="EMBL" id="SWJQ01000189">
    <property type="protein sequence ID" value="TRZ19348.1"/>
    <property type="molecule type" value="Genomic_DNA"/>
</dbReference>
<accession>A0A8K1GJI7</accession>
<gene>
    <name evidence="2" type="ORF">HGM15179_007765</name>
</gene>
<proteinExistence type="predicted"/>
<dbReference type="Proteomes" id="UP000796761">
    <property type="component" value="Unassembled WGS sequence"/>
</dbReference>
<feature type="compositionally biased region" description="Pro residues" evidence="1">
    <location>
        <begin position="152"/>
        <end position="166"/>
    </location>
</feature>
<evidence type="ECO:0000256" key="1">
    <source>
        <dbReference type="SAM" id="MobiDB-lite"/>
    </source>
</evidence>
<sequence length="180" mass="20006">MSKEKMIHYCVEVWGDKEIKEHWIWPTFGTFKMWACRALNTYVINKKPGDWEERQYTEIWKEPQIGLFPVKTKKEVKGSSEKWEPLDNLPPPYLVSMPAQAQAPTPPSAPPDLMLQPVQAQASSRKVLATLPAQAAAALPLLATSAVPLLPSPPSPPLIDLQPPPVSALQPQQIPGPPYT</sequence>
<comment type="caution">
    <text evidence="2">The sequence shown here is derived from an EMBL/GenBank/DDBJ whole genome shotgun (WGS) entry which is preliminary data.</text>
</comment>
<organism evidence="2 3">
    <name type="scientific">Zosterops borbonicus</name>
    <dbReference type="NCBI Taxonomy" id="364589"/>
    <lineage>
        <taxon>Eukaryota</taxon>
        <taxon>Metazoa</taxon>
        <taxon>Chordata</taxon>
        <taxon>Craniata</taxon>
        <taxon>Vertebrata</taxon>
        <taxon>Euteleostomi</taxon>
        <taxon>Archelosauria</taxon>
        <taxon>Archosauria</taxon>
        <taxon>Dinosauria</taxon>
        <taxon>Saurischia</taxon>
        <taxon>Theropoda</taxon>
        <taxon>Coelurosauria</taxon>
        <taxon>Aves</taxon>
        <taxon>Neognathae</taxon>
        <taxon>Neoaves</taxon>
        <taxon>Telluraves</taxon>
        <taxon>Australaves</taxon>
        <taxon>Passeriformes</taxon>
        <taxon>Sylvioidea</taxon>
        <taxon>Zosteropidae</taxon>
        <taxon>Zosterops</taxon>
    </lineage>
</organism>
<reference evidence="2" key="1">
    <citation type="submission" date="2019-04" db="EMBL/GenBank/DDBJ databases">
        <title>Genome assembly of Zosterops borbonicus 15179.</title>
        <authorList>
            <person name="Leroy T."/>
            <person name="Anselmetti Y."/>
            <person name="Tilak M.-K."/>
            <person name="Nabholz B."/>
        </authorList>
    </citation>
    <scope>NUCLEOTIDE SEQUENCE</scope>
    <source>
        <strain evidence="2">HGM_15179</strain>
        <tissue evidence="2">Muscle</tissue>
    </source>
</reference>
<protein>
    <submittedName>
        <fullName evidence="2">Uncharacterized protein</fullName>
    </submittedName>
</protein>
<dbReference type="AlphaFoldDB" id="A0A8K1GJI7"/>
<evidence type="ECO:0000313" key="3">
    <source>
        <dbReference type="Proteomes" id="UP000796761"/>
    </source>
</evidence>